<evidence type="ECO:0000313" key="5">
    <source>
        <dbReference type="Proteomes" id="UP001652625"/>
    </source>
</evidence>
<gene>
    <name evidence="6" type="primary">LOC100212260</name>
</gene>
<keyword evidence="1 2" id="KW-0694">RNA-binding</keyword>
<feature type="region of interest" description="Disordered" evidence="3">
    <location>
        <begin position="77"/>
        <end position="104"/>
    </location>
</feature>
<feature type="domain" description="RRM" evidence="4">
    <location>
        <begin position="114"/>
        <end position="187"/>
    </location>
</feature>
<dbReference type="InterPro" id="IPR000504">
    <property type="entry name" value="RRM_dom"/>
</dbReference>
<feature type="compositionally biased region" description="Low complexity" evidence="3">
    <location>
        <begin position="207"/>
        <end position="216"/>
    </location>
</feature>
<sequence>MSRYKLFIGHLSPDARTRDLERFFKDHGFSKTIQEVVVKTGYGFVVFDDRRDADDAIYELNGKELMGARLQVEYAKPSGRSDKYDGGYRDRERERSRDRGGFSSRYGRPYNTDFRLVIENVSTRCSWQDIKDYFRQAGEVTFAKCHREKMGEGVVEFASSSDMKNALRKLDGSELFGKRIKLISTYRGQSESRSRSRSRSPKKRTRSPASRSPVARSRSRSPRGRSRSRSFARRSVSRSRSRSR</sequence>
<dbReference type="Proteomes" id="UP001652625">
    <property type="component" value="Chromosome 06"/>
</dbReference>
<evidence type="ECO:0000313" key="6">
    <source>
        <dbReference type="RefSeq" id="XP_065655293.1"/>
    </source>
</evidence>
<dbReference type="SUPFAM" id="SSF54928">
    <property type="entry name" value="RNA-binding domain, RBD"/>
    <property type="match status" value="1"/>
</dbReference>
<evidence type="ECO:0000256" key="2">
    <source>
        <dbReference type="PROSITE-ProRule" id="PRU00176"/>
    </source>
</evidence>
<keyword evidence="5" id="KW-1185">Reference proteome</keyword>
<feature type="compositionally biased region" description="Basic and acidic residues" evidence="3">
    <location>
        <begin position="79"/>
        <end position="100"/>
    </location>
</feature>
<protein>
    <submittedName>
        <fullName evidence="6">Serine/arginine-rich splicing factor 5 isoform X2</fullName>
    </submittedName>
</protein>
<dbReference type="InterPro" id="IPR050374">
    <property type="entry name" value="RRT5_SRSF_SR"/>
</dbReference>
<dbReference type="PANTHER" id="PTHR23003">
    <property type="entry name" value="RNA RECOGNITION MOTIF RRM DOMAIN CONTAINING PROTEIN"/>
    <property type="match status" value="1"/>
</dbReference>
<feature type="region of interest" description="Disordered" evidence="3">
    <location>
        <begin position="186"/>
        <end position="244"/>
    </location>
</feature>
<feature type="domain" description="RRM" evidence="4">
    <location>
        <begin position="4"/>
        <end position="77"/>
    </location>
</feature>
<dbReference type="Gene3D" id="3.30.70.330">
    <property type="match status" value="2"/>
</dbReference>
<organism evidence="5 6">
    <name type="scientific">Hydra vulgaris</name>
    <name type="common">Hydra</name>
    <name type="synonym">Hydra attenuata</name>
    <dbReference type="NCBI Taxonomy" id="6087"/>
    <lineage>
        <taxon>Eukaryota</taxon>
        <taxon>Metazoa</taxon>
        <taxon>Cnidaria</taxon>
        <taxon>Hydrozoa</taxon>
        <taxon>Hydroidolina</taxon>
        <taxon>Anthoathecata</taxon>
        <taxon>Aplanulata</taxon>
        <taxon>Hydridae</taxon>
        <taxon>Hydra</taxon>
    </lineage>
</organism>
<feature type="compositionally biased region" description="Basic residues" evidence="3">
    <location>
        <begin position="217"/>
        <end position="244"/>
    </location>
</feature>
<evidence type="ECO:0000256" key="3">
    <source>
        <dbReference type="SAM" id="MobiDB-lite"/>
    </source>
</evidence>
<dbReference type="InterPro" id="IPR035979">
    <property type="entry name" value="RBD_domain_sf"/>
</dbReference>
<evidence type="ECO:0000259" key="4">
    <source>
        <dbReference type="PROSITE" id="PS50102"/>
    </source>
</evidence>
<dbReference type="InterPro" id="IPR012677">
    <property type="entry name" value="Nucleotide-bd_a/b_plait_sf"/>
</dbReference>
<reference evidence="6" key="1">
    <citation type="submission" date="2025-08" db="UniProtKB">
        <authorList>
            <consortium name="RefSeq"/>
        </authorList>
    </citation>
    <scope>IDENTIFICATION</scope>
</reference>
<dbReference type="SMART" id="SM00360">
    <property type="entry name" value="RRM"/>
    <property type="match status" value="2"/>
</dbReference>
<dbReference type="RefSeq" id="XP_065655293.1">
    <property type="nucleotide sequence ID" value="XM_065799221.1"/>
</dbReference>
<dbReference type="PANTHER" id="PTHR23003:SF51">
    <property type="entry name" value="SERINE-ARGININE PROTEIN 55"/>
    <property type="match status" value="1"/>
</dbReference>
<proteinExistence type="predicted"/>
<dbReference type="RefSeq" id="XP_002156792.2">
    <property type="nucleotide sequence ID" value="XM_002156756.5"/>
</dbReference>
<evidence type="ECO:0000256" key="1">
    <source>
        <dbReference type="ARBA" id="ARBA00022884"/>
    </source>
</evidence>
<name>A0ABM4C1A7_HYDVU</name>
<dbReference type="Pfam" id="PF00076">
    <property type="entry name" value="RRM_1"/>
    <property type="match status" value="2"/>
</dbReference>
<dbReference type="GeneID" id="100212260"/>
<dbReference type="PROSITE" id="PS50102">
    <property type="entry name" value="RRM"/>
    <property type="match status" value="2"/>
</dbReference>
<feature type="compositionally biased region" description="Basic residues" evidence="3">
    <location>
        <begin position="195"/>
        <end position="206"/>
    </location>
</feature>
<accession>A0ABM4C1A7</accession>